<dbReference type="InterPro" id="IPR020846">
    <property type="entry name" value="MFS_dom"/>
</dbReference>
<dbReference type="EMBL" id="JBHSBV010000005">
    <property type="protein sequence ID" value="MFC4202300.1"/>
    <property type="molecule type" value="Genomic_DNA"/>
</dbReference>
<feature type="transmembrane region" description="Helical" evidence="6">
    <location>
        <begin position="255"/>
        <end position="279"/>
    </location>
</feature>
<feature type="transmembrane region" description="Helical" evidence="6">
    <location>
        <begin position="291"/>
        <end position="310"/>
    </location>
</feature>
<dbReference type="Gene3D" id="1.20.1250.20">
    <property type="entry name" value="MFS general substrate transporter like domains"/>
    <property type="match status" value="1"/>
</dbReference>
<name>A0ABV8P299_9BURK</name>
<proteinExistence type="predicted"/>
<feature type="transmembrane region" description="Helical" evidence="6">
    <location>
        <begin position="94"/>
        <end position="112"/>
    </location>
</feature>
<accession>A0ABV8P299</accession>
<feature type="transmembrane region" description="Helical" evidence="6">
    <location>
        <begin position="322"/>
        <end position="338"/>
    </location>
</feature>
<keyword evidence="4 6" id="KW-1133">Transmembrane helix</keyword>
<dbReference type="SUPFAM" id="SSF103473">
    <property type="entry name" value="MFS general substrate transporter"/>
    <property type="match status" value="1"/>
</dbReference>
<evidence type="ECO:0000256" key="3">
    <source>
        <dbReference type="ARBA" id="ARBA00022692"/>
    </source>
</evidence>
<feature type="domain" description="Major facilitator superfamily (MFS) profile" evidence="7">
    <location>
        <begin position="1"/>
        <end position="495"/>
    </location>
</feature>
<evidence type="ECO:0000256" key="4">
    <source>
        <dbReference type="ARBA" id="ARBA00022989"/>
    </source>
</evidence>
<feature type="transmembrane region" description="Helical" evidence="6">
    <location>
        <begin position="124"/>
        <end position="143"/>
    </location>
</feature>
<reference evidence="9" key="1">
    <citation type="journal article" date="2019" name="Int. J. Syst. Evol. Microbiol.">
        <title>The Global Catalogue of Microorganisms (GCM) 10K type strain sequencing project: providing services to taxonomists for standard genome sequencing and annotation.</title>
        <authorList>
            <consortium name="The Broad Institute Genomics Platform"/>
            <consortium name="The Broad Institute Genome Sequencing Center for Infectious Disease"/>
            <person name="Wu L."/>
            <person name="Ma J."/>
        </authorList>
    </citation>
    <scope>NUCLEOTIDE SEQUENCE [LARGE SCALE GENOMIC DNA]</scope>
    <source>
        <strain evidence="9">LMG 24813</strain>
    </source>
</reference>
<keyword evidence="9" id="KW-1185">Reference proteome</keyword>
<feature type="transmembrane region" description="Helical" evidence="6">
    <location>
        <begin position="12"/>
        <end position="29"/>
    </location>
</feature>
<dbReference type="Proteomes" id="UP001595848">
    <property type="component" value="Unassembled WGS sequence"/>
</dbReference>
<feature type="transmembrane region" description="Helical" evidence="6">
    <location>
        <begin position="217"/>
        <end position="235"/>
    </location>
</feature>
<feature type="transmembrane region" description="Helical" evidence="6">
    <location>
        <begin position="186"/>
        <end position="205"/>
    </location>
</feature>
<evidence type="ECO:0000256" key="6">
    <source>
        <dbReference type="SAM" id="Phobius"/>
    </source>
</evidence>
<feature type="transmembrane region" description="Helical" evidence="6">
    <location>
        <begin position="473"/>
        <end position="490"/>
    </location>
</feature>
<dbReference type="RefSeq" id="WP_246600782.1">
    <property type="nucleotide sequence ID" value="NZ_JAHTBN010000008.1"/>
</dbReference>
<evidence type="ECO:0000256" key="1">
    <source>
        <dbReference type="ARBA" id="ARBA00004127"/>
    </source>
</evidence>
<comment type="subcellular location">
    <subcellularLocation>
        <location evidence="1">Endomembrane system</location>
        <topology evidence="1">Multi-pass membrane protein</topology>
    </subcellularLocation>
</comment>
<dbReference type="PROSITE" id="PS50850">
    <property type="entry name" value="MFS"/>
    <property type="match status" value="1"/>
</dbReference>
<dbReference type="InterPro" id="IPR036259">
    <property type="entry name" value="MFS_trans_sf"/>
</dbReference>
<evidence type="ECO:0000259" key="7">
    <source>
        <dbReference type="PROSITE" id="PS50850"/>
    </source>
</evidence>
<feature type="transmembrane region" description="Helical" evidence="6">
    <location>
        <begin position="155"/>
        <end position="174"/>
    </location>
</feature>
<organism evidence="8 9">
    <name type="scientific">Candidimonas humi</name>
    <dbReference type="NCBI Taxonomy" id="683355"/>
    <lineage>
        <taxon>Bacteria</taxon>
        <taxon>Pseudomonadati</taxon>
        <taxon>Pseudomonadota</taxon>
        <taxon>Betaproteobacteria</taxon>
        <taxon>Burkholderiales</taxon>
        <taxon>Alcaligenaceae</taxon>
        <taxon>Candidimonas</taxon>
    </lineage>
</organism>
<protein>
    <submittedName>
        <fullName evidence="8">MFS transporter</fullName>
    </submittedName>
</protein>
<evidence type="ECO:0000313" key="8">
    <source>
        <dbReference type="EMBL" id="MFC4202300.1"/>
    </source>
</evidence>
<feature type="transmembrane region" description="Helical" evidence="6">
    <location>
        <begin position="64"/>
        <end position="82"/>
    </location>
</feature>
<comment type="caution">
    <text evidence="8">The sequence shown here is derived from an EMBL/GenBank/DDBJ whole genome shotgun (WGS) entry which is preliminary data.</text>
</comment>
<feature type="transmembrane region" description="Helical" evidence="6">
    <location>
        <begin position="35"/>
        <end position="52"/>
    </location>
</feature>
<dbReference type="InterPro" id="IPR011701">
    <property type="entry name" value="MFS"/>
</dbReference>
<evidence type="ECO:0000313" key="9">
    <source>
        <dbReference type="Proteomes" id="UP001595848"/>
    </source>
</evidence>
<dbReference type="Pfam" id="PF07690">
    <property type="entry name" value="MFS_1"/>
    <property type="match status" value="1"/>
</dbReference>
<gene>
    <name evidence="8" type="ORF">ACFOY1_15180</name>
</gene>
<keyword evidence="3 6" id="KW-0812">Transmembrane</keyword>
<dbReference type="Gene3D" id="1.20.1720.10">
    <property type="entry name" value="Multidrug resistance protein D"/>
    <property type="match status" value="1"/>
</dbReference>
<dbReference type="PANTHER" id="PTHR23501">
    <property type="entry name" value="MAJOR FACILITATOR SUPERFAMILY"/>
    <property type="match status" value="1"/>
</dbReference>
<evidence type="ECO:0000256" key="2">
    <source>
        <dbReference type="ARBA" id="ARBA00022448"/>
    </source>
</evidence>
<keyword evidence="2" id="KW-0813">Transport</keyword>
<dbReference type="PANTHER" id="PTHR23501:SF191">
    <property type="entry name" value="VACUOLAR BASIC AMINO ACID TRANSPORTER 4"/>
    <property type="match status" value="1"/>
</dbReference>
<keyword evidence="5 6" id="KW-0472">Membrane</keyword>
<sequence length="495" mass="53647">MVTLALVVSVEFLENIMFVFSAGHIMGGIDADPRGFALAQSAYAIGSMLMIVKQQWLARRYGYRRYLSASLLVFSLGTWYAASSSSLGTLVVARLIQGVGGGALFTSSRVLIPMMFAPADRGKAVRLFMLGIFGVSAIGPALSAELMDAGTWRDVFYGVLPLSLLAMVGSWLLLPDAEPSEKPGRPALIPLLWFGAAIAALQIAMSDARFDVFSHPGRLLAIALCGIVLLLGFLWHQWNHDAPLLKLRVLRNPVYLTGLLLYFMYYLLSHLHGYVFPIYAERALQIPLTTVGWLSTIGGLVSLVSIMAYIRYAPRLKRKKPLMILGLLIMAYAAWQFSSMPPDVGIESLIPILALKGMFGVMVVIPVAGLTFRSLGEDNFAHGYQSKNLMRQIASSFASALGAVLLENRQFSVQVNLAGASAQEPSIALQWMHNIQGALMARGMDAAQAGSSALAQLTDLLNRQALLIASEDMFRLIAALAIAGAVLVLAQRRLA</sequence>
<evidence type="ECO:0000256" key="5">
    <source>
        <dbReference type="ARBA" id="ARBA00023136"/>
    </source>
</evidence>
<feature type="transmembrane region" description="Helical" evidence="6">
    <location>
        <begin position="350"/>
        <end position="368"/>
    </location>
</feature>